<feature type="coiled-coil region" evidence="5">
    <location>
        <begin position="44"/>
        <end position="71"/>
    </location>
</feature>
<evidence type="ECO:0000313" key="7">
    <source>
        <dbReference type="EMBL" id="WLD57209.1"/>
    </source>
</evidence>
<sequence>MVRHVTAEVREAEEAVALAEQPVGKNEDELSEFRISAADSLVEIATARATARQAEADRANITERRDAARLTARTLEADKATADARNARSAEAASSASSAQQAEQLRQRIQELEATATERGLVLTLGDVLFATGSAQLHGDSNRNLDKLVTFLNQYPERRVLIEGHTDNVGTAAFNKTLSQQRAEAVQTYLTDRDIASRRLSVSGVGFDRPVASNDNSTGRQQNRRVEVIIENQ</sequence>
<dbReference type="SUPFAM" id="SSF103088">
    <property type="entry name" value="OmpA-like"/>
    <property type="match status" value="1"/>
</dbReference>
<evidence type="ECO:0000256" key="2">
    <source>
        <dbReference type="ARBA" id="ARBA00023136"/>
    </source>
</evidence>
<protein>
    <submittedName>
        <fullName evidence="7">OmpA family protein</fullName>
    </submittedName>
</protein>
<dbReference type="InterPro" id="IPR006664">
    <property type="entry name" value="OMP_bac"/>
</dbReference>
<organism evidence="7">
    <name type="scientific">Salinispirillum sp. LH 10-3-1</name>
    <dbReference type="NCBI Taxonomy" id="2952525"/>
    <lineage>
        <taxon>Bacteria</taxon>
        <taxon>Pseudomonadati</taxon>
        <taxon>Pseudomonadota</taxon>
        <taxon>Gammaproteobacteria</taxon>
        <taxon>Oceanospirillales</taxon>
        <taxon>Saccharospirillaceae</taxon>
        <taxon>Salinispirillum</taxon>
    </lineage>
</organism>
<dbReference type="InterPro" id="IPR050330">
    <property type="entry name" value="Bact_OuterMem_StrucFunc"/>
</dbReference>
<dbReference type="Gene3D" id="3.30.1330.60">
    <property type="entry name" value="OmpA-like domain"/>
    <property type="match status" value="1"/>
</dbReference>
<dbReference type="EMBL" id="CP101717">
    <property type="protein sequence ID" value="WLD57209.1"/>
    <property type="molecule type" value="Genomic_DNA"/>
</dbReference>
<name>A0AB38YDR7_9GAMM</name>
<keyword evidence="3" id="KW-0998">Cell outer membrane</keyword>
<dbReference type="Pfam" id="PF00691">
    <property type="entry name" value="OmpA"/>
    <property type="match status" value="1"/>
</dbReference>
<dbReference type="PROSITE" id="PS01068">
    <property type="entry name" value="OMPA_1"/>
    <property type="match status" value="1"/>
</dbReference>
<feature type="domain" description="OmpA-like" evidence="6">
    <location>
        <begin position="117"/>
        <end position="233"/>
    </location>
</feature>
<dbReference type="InterPro" id="IPR036737">
    <property type="entry name" value="OmpA-like_sf"/>
</dbReference>
<evidence type="ECO:0000256" key="3">
    <source>
        <dbReference type="ARBA" id="ARBA00023237"/>
    </source>
</evidence>
<dbReference type="AlphaFoldDB" id="A0AB38YDR7"/>
<proteinExistence type="predicted"/>
<evidence type="ECO:0000259" key="6">
    <source>
        <dbReference type="PROSITE" id="PS51123"/>
    </source>
</evidence>
<dbReference type="InterPro" id="IPR006665">
    <property type="entry name" value="OmpA-like"/>
</dbReference>
<dbReference type="InterPro" id="IPR006690">
    <property type="entry name" value="OMPA-like_CS"/>
</dbReference>
<keyword evidence="2 4" id="KW-0472">Membrane</keyword>
<gene>
    <name evidence="7" type="ORF">NFC81_10810</name>
</gene>
<dbReference type="PRINTS" id="PR01023">
    <property type="entry name" value="NAFLGMOTY"/>
</dbReference>
<comment type="subcellular location">
    <subcellularLocation>
        <location evidence="1">Cell outer membrane</location>
    </subcellularLocation>
</comment>
<evidence type="ECO:0000256" key="4">
    <source>
        <dbReference type="PROSITE-ProRule" id="PRU00473"/>
    </source>
</evidence>
<dbReference type="GO" id="GO:0009279">
    <property type="term" value="C:cell outer membrane"/>
    <property type="evidence" value="ECO:0007669"/>
    <property type="project" value="UniProtKB-SubCell"/>
</dbReference>
<dbReference type="CDD" id="cd07185">
    <property type="entry name" value="OmpA_C-like"/>
    <property type="match status" value="1"/>
</dbReference>
<evidence type="ECO:0000256" key="5">
    <source>
        <dbReference type="SAM" id="Coils"/>
    </source>
</evidence>
<dbReference type="PRINTS" id="PR01021">
    <property type="entry name" value="OMPADOMAIN"/>
</dbReference>
<dbReference type="PANTHER" id="PTHR30329:SF21">
    <property type="entry name" value="LIPOPROTEIN YIAD-RELATED"/>
    <property type="match status" value="1"/>
</dbReference>
<dbReference type="PROSITE" id="PS51123">
    <property type="entry name" value="OMPA_2"/>
    <property type="match status" value="1"/>
</dbReference>
<accession>A0AB38YDR7</accession>
<dbReference type="PANTHER" id="PTHR30329">
    <property type="entry name" value="STATOR ELEMENT OF FLAGELLAR MOTOR COMPLEX"/>
    <property type="match status" value="1"/>
</dbReference>
<dbReference type="RefSeq" id="WP_304994497.1">
    <property type="nucleotide sequence ID" value="NZ_CP101717.1"/>
</dbReference>
<reference evidence="7" key="1">
    <citation type="submission" date="2022-07" db="EMBL/GenBank/DDBJ databases">
        <title>Complete genome sequence of Salinispirillum sp. LH10-3-1 capable of multiple carbohydrate inversion isolated from a soda lake.</title>
        <authorList>
            <person name="Liu J."/>
            <person name="Zhai Y."/>
            <person name="Zhang H."/>
            <person name="Yang H."/>
            <person name="Qu J."/>
            <person name="Li J."/>
        </authorList>
    </citation>
    <scope>NUCLEOTIDE SEQUENCE</scope>
    <source>
        <strain evidence="7">LH 10-3-1</strain>
    </source>
</reference>
<evidence type="ECO:0000256" key="1">
    <source>
        <dbReference type="ARBA" id="ARBA00004442"/>
    </source>
</evidence>
<keyword evidence="5" id="KW-0175">Coiled coil</keyword>